<reference evidence="11" key="1">
    <citation type="submission" date="2023-07" db="EMBL/GenBank/DDBJ databases">
        <authorList>
            <consortium name="CYATHOMIX"/>
        </authorList>
    </citation>
    <scope>NUCLEOTIDE SEQUENCE</scope>
    <source>
        <strain evidence="11">N/A</strain>
    </source>
</reference>
<keyword evidence="2" id="KW-0158">Chromosome</keyword>
<evidence type="ECO:0000256" key="3">
    <source>
        <dbReference type="ARBA" id="ARBA00022603"/>
    </source>
</evidence>
<gene>
    <name evidence="11" type="ORF">CYNAS_LOCUS13128</name>
</gene>
<keyword evidence="4" id="KW-0808">Transferase</keyword>
<comment type="caution">
    <text evidence="11">The sequence shown here is derived from an EMBL/GenBank/DDBJ whole genome shotgun (WGS) entry which is preliminary data.</text>
</comment>
<dbReference type="PANTHER" id="PTHR46223:SF3">
    <property type="entry name" value="HISTONE-LYSINE N-METHYLTRANSFERASE SET-23"/>
    <property type="match status" value="1"/>
</dbReference>
<keyword evidence="7" id="KW-0862">Zinc</keyword>
<organism evidence="11 12">
    <name type="scientific">Cylicocyclus nassatus</name>
    <name type="common">Nematode worm</name>
    <dbReference type="NCBI Taxonomy" id="53992"/>
    <lineage>
        <taxon>Eukaryota</taxon>
        <taxon>Metazoa</taxon>
        <taxon>Ecdysozoa</taxon>
        <taxon>Nematoda</taxon>
        <taxon>Chromadorea</taxon>
        <taxon>Rhabditida</taxon>
        <taxon>Rhabditina</taxon>
        <taxon>Rhabditomorpha</taxon>
        <taxon>Strongyloidea</taxon>
        <taxon>Strongylidae</taxon>
        <taxon>Cylicocyclus</taxon>
    </lineage>
</organism>
<dbReference type="SMART" id="SM00468">
    <property type="entry name" value="PreSET"/>
    <property type="match status" value="1"/>
</dbReference>
<dbReference type="SUPFAM" id="SSF82199">
    <property type="entry name" value="SET domain"/>
    <property type="match status" value="1"/>
</dbReference>
<accession>A0AA36M869</accession>
<evidence type="ECO:0000313" key="12">
    <source>
        <dbReference type="Proteomes" id="UP001176961"/>
    </source>
</evidence>
<dbReference type="Gene3D" id="2.170.270.10">
    <property type="entry name" value="SET domain"/>
    <property type="match status" value="1"/>
</dbReference>
<keyword evidence="5" id="KW-0949">S-adenosyl-L-methionine</keyword>
<evidence type="ECO:0000256" key="7">
    <source>
        <dbReference type="ARBA" id="ARBA00022833"/>
    </source>
</evidence>
<evidence type="ECO:0000256" key="6">
    <source>
        <dbReference type="ARBA" id="ARBA00022723"/>
    </source>
</evidence>
<keyword evidence="12" id="KW-1185">Reference proteome</keyword>
<feature type="domain" description="Post-SET" evidence="10">
    <location>
        <begin position="246"/>
        <end position="262"/>
    </location>
</feature>
<dbReference type="InterPro" id="IPR001214">
    <property type="entry name" value="SET_dom"/>
</dbReference>
<dbReference type="Pfam" id="PF00856">
    <property type="entry name" value="SET"/>
    <property type="match status" value="1"/>
</dbReference>
<evidence type="ECO:0000256" key="2">
    <source>
        <dbReference type="ARBA" id="ARBA00022454"/>
    </source>
</evidence>
<dbReference type="PROSITE" id="PS50280">
    <property type="entry name" value="SET"/>
    <property type="match status" value="1"/>
</dbReference>
<dbReference type="InterPro" id="IPR003616">
    <property type="entry name" value="Post-SET_dom"/>
</dbReference>
<dbReference type="EMBL" id="CATQJL010000305">
    <property type="protein sequence ID" value="CAJ0601145.1"/>
    <property type="molecule type" value="Genomic_DNA"/>
</dbReference>
<dbReference type="GO" id="GO:0042054">
    <property type="term" value="F:histone methyltransferase activity"/>
    <property type="evidence" value="ECO:0007669"/>
    <property type="project" value="InterPro"/>
</dbReference>
<feature type="domain" description="SET" evidence="8">
    <location>
        <begin position="112"/>
        <end position="238"/>
    </location>
</feature>
<dbReference type="GO" id="GO:0005634">
    <property type="term" value="C:nucleus"/>
    <property type="evidence" value="ECO:0007669"/>
    <property type="project" value="InterPro"/>
</dbReference>
<protein>
    <recommendedName>
        <fullName evidence="13">Histone-lysine N-methyltransferase SETMAR</fullName>
    </recommendedName>
</protein>
<evidence type="ECO:0000259" key="10">
    <source>
        <dbReference type="PROSITE" id="PS50868"/>
    </source>
</evidence>
<keyword evidence="6" id="KW-0479">Metal-binding</keyword>
<sequence>MRTQMFNLRLLRLCSILELWNRIAIMNKFQYVTSSVPGPNTDPEEWQLLAGCECTGVCSAEQKCACLLGAEDNYSTDGLLLDKPSGAPILECHSECSCSMLETPCRNRVVQLGVKVAMKVYECADGKGFGVRAVEEIQPHTFICEYAGEVLDKDEVEKRAVSRHDHNYTMTVREHGQSGITTTFIDPRHRGNLARFINHGCDPNLSIVIIRIGYTVPHVALFSNRTINVGEELCYDYGASALNDGKGKKCLCGSAICRGYLPMSATASE</sequence>
<dbReference type="Proteomes" id="UP001176961">
    <property type="component" value="Unassembled WGS sequence"/>
</dbReference>
<dbReference type="GO" id="GO:0008270">
    <property type="term" value="F:zinc ion binding"/>
    <property type="evidence" value="ECO:0007669"/>
    <property type="project" value="InterPro"/>
</dbReference>
<dbReference type="PROSITE" id="PS50868">
    <property type="entry name" value="POST_SET"/>
    <property type="match status" value="1"/>
</dbReference>
<dbReference type="InterPro" id="IPR007728">
    <property type="entry name" value="Pre-SET_dom"/>
</dbReference>
<keyword evidence="3" id="KW-0489">Methyltransferase</keyword>
<dbReference type="PANTHER" id="PTHR46223">
    <property type="entry name" value="HISTONE-LYSINE N-METHYLTRANSFERASE SUV39H"/>
    <property type="match status" value="1"/>
</dbReference>
<feature type="domain" description="Pre-SET" evidence="9">
    <location>
        <begin position="50"/>
        <end position="113"/>
    </location>
</feature>
<evidence type="ECO:0000256" key="5">
    <source>
        <dbReference type="ARBA" id="ARBA00022691"/>
    </source>
</evidence>
<evidence type="ECO:0000256" key="1">
    <source>
        <dbReference type="ARBA" id="ARBA00004286"/>
    </source>
</evidence>
<evidence type="ECO:0000259" key="8">
    <source>
        <dbReference type="PROSITE" id="PS50280"/>
    </source>
</evidence>
<dbReference type="AlphaFoldDB" id="A0AA36M869"/>
<dbReference type="InterPro" id="IPR046341">
    <property type="entry name" value="SET_dom_sf"/>
</dbReference>
<proteinExistence type="predicted"/>
<dbReference type="PROSITE" id="PS50867">
    <property type="entry name" value="PRE_SET"/>
    <property type="match status" value="1"/>
</dbReference>
<name>A0AA36M869_CYLNA</name>
<comment type="subcellular location">
    <subcellularLocation>
        <location evidence="1">Chromosome</location>
    </subcellularLocation>
</comment>
<dbReference type="GO" id="GO:0005694">
    <property type="term" value="C:chromosome"/>
    <property type="evidence" value="ECO:0007669"/>
    <property type="project" value="UniProtKB-SubCell"/>
</dbReference>
<dbReference type="GO" id="GO:0032259">
    <property type="term" value="P:methylation"/>
    <property type="evidence" value="ECO:0007669"/>
    <property type="project" value="UniProtKB-KW"/>
</dbReference>
<evidence type="ECO:0000259" key="9">
    <source>
        <dbReference type="PROSITE" id="PS50867"/>
    </source>
</evidence>
<evidence type="ECO:0000256" key="4">
    <source>
        <dbReference type="ARBA" id="ARBA00022679"/>
    </source>
</evidence>
<dbReference type="SMART" id="SM00317">
    <property type="entry name" value="SET"/>
    <property type="match status" value="1"/>
</dbReference>
<evidence type="ECO:0000313" key="11">
    <source>
        <dbReference type="EMBL" id="CAJ0601145.1"/>
    </source>
</evidence>
<evidence type="ECO:0008006" key="13">
    <source>
        <dbReference type="Google" id="ProtNLM"/>
    </source>
</evidence>
<dbReference type="Pfam" id="PF05033">
    <property type="entry name" value="Pre-SET"/>
    <property type="match status" value="1"/>
</dbReference>
<dbReference type="InterPro" id="IPR050973">
    <property type="entry name" value="H3K9_Histone-Lys_N-MTase"/>
</dbReference>